<reference evidence="6" key="1">
    <citation type="submission" date="2013-12" db="EMBL/GenBank/DDBJ databases">
        <title>A Varibaculum cambriense genome reconstructed from a premature infant gut community with otherwise low bacterial novelty that shifts toward anaerobic metabolism during the third week of life.</title>
        <authorList>
            <person name="Brown C.T."/>
            <person name="Sharon I."/>
            <person name="Thomas B.C."/>
            <person name="Castelle C.J."/>
            <person name="Morowitz M.J."/>
            <person name="Banfield J.F."/>
        </authorList>
    </citation>
    <scope>NUCLEOTIDE SEQUENCE</scope>
</reference>
<evidence type="ECO:0000256" key="2">
    <source>
        <dbReference type="ARBA" id="ARBA00022741"/>
    </source>
</evidence>
<proteinExistence type="predicted"/>
<evidence type="ECO:0000256" key="5">
    <source>
        <dbReference type="ARBA" id="ARBA00023146"/>
    </source>
</evidence>
<dbReference type="Gene3D" id="3.90.740.10">
    <property type="entry name" value="Valyl/Leucyl/Isoleucyl-tRNA synthetase, editing domain"/>
    <property type="match status" value="1"/>
</dbReference>
<dbReference type="GO" id="GO:0005524">
    <property type="term" value="F:ATP binding"/>
    <property type="evidence" value="ECO:0007669"/>
    <property type="project" value="UniProtKB-KW"/>
</dbReference>
<comment type="caution">
    <text evidence="6">The sequence shown here is derived from an EMBL/GenBank/DDBJ whole genome shotgun (WGS) entry which is preliminary data.</text>
</comment>
<dbReference type="SUPFAM" id="SSF50677">
    <property type="entry name" value="ValRS/IleRS/LeuRS editing domain"/>
    <property type="match status" value="1"/>
</dbReference>
<protein>
    <submittedName>
        <fullName evidence="6">Isoleucine-tRNA ligase</fullName>
    </submittedName>
</protein>
<accession>W1Y0I7</accession>
<dbReference type="GO" id="GO:0002161">
    <property type="term" value="F:aminoacyl-tRNA deacylase activity"/>
    <property type="evidence" value="ECO:0007669"/>
    <property type="project" value="InterPro"/>
</dbReference>
<evidence type="ECO:0000256" key="1">
    <source>
        <dbReference type="ARBA" id="ARBA00022598"/>
    </source>
</evidence>
<dbReference type="PANTHER" id="PTHR42780:SF1">
    <property type="entry name" value="ISOLEUCINE--TRNA LIGASE, CYTOPLASMIC"/>
    <property type="match status" value="1"/>
</dbReference>
<gene>
    <name evidence="6" type="ORF">Q604_UNBC10408G0001</name>
</gene>
<keyword evidence="2" id="KW-0547">Nucleotide-binding</keyword>
<keyword evidence="1 6" id="KW-0436">Ligase</keyword>
<name>W1Y0I7_9ZZZZ</name>
<keyword evidence="5" id="KW-0030">Aminoacyl-tRNA synthetase</keyword>
<dbReference type="PANTHER" id="PTHR42780">
    <property type="entry name" value="SOLEUCYL-TRNA SYNTHETASE"/>
    <property type="match status" value="1"/>
</dbReference>
<dbReference type="InterPro" id="IPR023586">
    <property type="entry name" value="Ile-tRNA-ligase_type2"/>
</dbReference>
<dbReference type="AlphaFoldDB" id="W1Y0I7"/>
<sequence length="69" mass="7479">YVTLTDGTGIVHIAPAYGEDDSLVAKKNGITFVNLVDASGNFVPEVTPWAGKFVKKCDESICNYLEENN</sequence>
<dbReference type="GO" id="GO:0006428">
    <property type="term" value="P:isoleucyl-tRNA aminoacylation"/>
    <property type="evidence" value="ECO:0007669"/>
    <property type="project" value="TreeGrafter"/>
</dbReference>
<feature type="non-terminal residue" evidence="6">
    <location>
        <position position="69"/>
    </location>
</feature>
<dbReference type="EMBL" id="AZMM01010408">
    <property type="protein sequence ID" value="ETJ35200.1"/>
    <property type="molecule type" value="Genomic_DNA"/>
</dbReference>
<keyword evidence="4" id="KW-0648">Protein biosynthesis</keyword>
<evidence type="ECO:0000313" key="6">
    <source>
        <dbReference type="EMBL" id="ETJ35200.1"/>
    </source>
</evidence>
<feature type="non-terminal residue" evidence="6">
    <location>
        <position position="1"/>
    </location>
</feature>
<keyword evidence="3" id="KW-0067">ATP-binding</keyword>
<organism evidence="6">
    <name type="scientific">human gut metagenome</name>
    <dbReference type="NCBI Taxonomy" id="408170"/>
    <lineage>
        <taxon>unclassified sequences</taxon>
        <taxon>metagenomes</taxon>
        <taxon>organismal metagenomes</taxon>
    </lineage>
</organism>
<dbReference type="InterPro" id="IPR009008">
    <property type="entry name" value="Val/Leu/Ile-tRNA-synth_edit"/>
</dbReference>
<dbReference type="GO" id="GO:0004822">
    <property type="term" value="F:isoleucine-tRNA ligase activity"/>
    <property type="evidence" value="ECO:0007669"/>
    <property type="project" value="InterPro"/>
</dbReference>
<evidence type="ECO:0000256" key="3">
    <source>
        <dbReference type="ARBA" id="ARBA00022840"/>
    </source>
</evidence>
<evidence type="ECO:0000256" key="4">
    <source>
        <dbReference type="ARBA" id="ARBA00022917"/>
    </source>
</evidence>